<evidence type="ECO:0000256" key="2">
    <source>
        <dbReference type="ARBA" id="ARBA00022729"/>
    </source>
</evidence>
<feature type="domain" description="Leucine-binding protein" evidence="4">
    <location>
        <begin position="36"/>
        <end position="388"/>
    </location>
</feature>
<dbReference type="RefSeq" id="WP_076202342.1">
    <property type="nucleotide sequence ID" value="NZ_CP019236.1"/>
</dbReference>
<dbReference type="Pfam" id="PF13458">
    <property type="entry name" value="Peripla_BP_6"/>
    <property type="match status" value="1"/>
</dbReference>
<evidence type="ECO:0000256" key="1">
    <source>
        <dbReference type="ARBA" id="ARBA00010062"/>
    </source>
</evidence>
<dbReference type="SUPFAM" id="SSF53822">
    <property type="entry name" value="Periplasmic binding protein-like I"/>
    <property type="match status" value="1"/>
</dbReference>
<dbReference type="CDD" id="cd06343">
    <property type="entry name" value="PBP1_ABC_ligand_binding-like"/>
    <property type="match status" value="1"/>
</dbReference>
<dbReference type="Gene3D" id="3.40.50.2300">
    <property type="match status" value="2"/>
</dbReference>
<dbReference type="InterPro" id="IPR028081">
    <property type="entry name" value="Leu-bd"/>
</dbReference>
<evidence type="ECO:0000256" key="3">
    <source>
        <dbReference type="SAM" id="SignalP"/>
    </source>
</evidence>
<evidence type="ECO:0000313" key="6">
    <source>
        <dbReference type="Proteomes" id="UP000186609"/>
    </source>
</evidence>
<dbReference type="OrthoDB" id="9777352at2"/>
<sequence>MKSIRKFQIALLCAAGVLSAGPAMAAEPTPGVTKTEIRLGQTMAYSGPVSAYGQYGRAEQAYFKMLNERGGINGRKVTLISLDDSYSPPKTIEQVRRLVERDEVLALFQNLGTASNTAIEKYVNAKQVPNLFAISGDSKWADGKAHPFTTSWQPSNQTEARIYAKHILASRPDAKIAVLYQNDDYGKDALKGFKDELGDKASLIVAEKSYEVSDPTIDSQIVSFKGAGADVFFSITTQKFAAQAIRKAYDIGWKPVQYLNSLASSVGAVLEPAGLDKSVGIISVAYLKDPSDKRWANDAGMKDYLEFMKKYMPGDNVYDTLNVFGYSAAQTLAHVLKQCGDDLSRENLMRQATSIDNLALPMVLPGILVKTTPEKRTALRSMQLASFDGKAWQLFGDVIGTR</sequence>
<dbReference type="STRING" id="1842727.RD110_23200"/>
<accession>A0A1P8K172</accession>
<evidence type="ECO:0000259" key="4">
    <source>
        <dbReference type="Pfam" id="PF13458"/>
    </source>
</evidence>
<dbReference type="Proteomes" id="UP000186609">
    <property type="component" value="Chromosome"/>
</dbReference>
<dbReference type="PANTHER" id="PTHR47235:SF1">
    <property type="entry name" value="BLR6548 PROTEIN"/>
    <property type="match status" value="1"/>
</dbReference>
<feature type="signal peptide" evidence="3">
    <location>
        <begin position="1"/>
        <end position="25"/>
    </location>
</feature>
<dbReference type="PANTHER" id="PTHR47235">
    <property type="entry name" value="BLR6548 PROTEIN"/>
    <property type="match status" value="1"/>
</dbReference>
<keyword evidence="2 3" id="KW-0732">Signal</keyword>
<dbReference type="EMBL" id="CP019236">
    <property type="protein sequence ID" value="APW39747.1"/>
    <property type="molecule type" value="Genomic_DNA"/>
</dbReference>
<name>A0A1P8K172_9BURK</name>
<feature type="chain" id="PRO_5011981008" evidence="3">
    <location>
        <begin position="26"/>
        <end position="402"/>
    </location>
</feature>
<gene>
    <name evidence="5" type="ORF">RD110_23200</name>
</gene>
<dbReference type="InterPro" id="IPR028082">
    <property type="entry name" value="Peripla_BP_I"/>
</dbReference>
<evidence type="ECO:0000313" key="5">
    <source>
        <dbReference type="EMBL" id="APW39747.1"/>
    </source>
</evidence>
<keyword evidence="6" id="KW-1185">Reference proteome</keyword>
<dbReference type="AlphaFoldDB" id="A0A1P8K172"/>
<proteinExistence type="inferred from homology"/>
<reference evidence="5 6" key="1">
    <citation type="submission" date="2017-01" db="EMBL/GenBank/DDBJ databases">
        <authorList>
            <person name="Mah S.A."/>
            <person name="Swanson W.J."/>
            <person name="Moy G.W."/>
            <person name="Vacquier V.D."/>
        </authorList>
    </citation>
    <scope>NUCLEOTIDE SEQUENCE [LARGE SCALE GENOMIC DNA]</scope>
    <source>
        <strain evidence="5 6">DCY110</strain>
    </source>
</reference>
<protein>
    <submittedName>
        <fullName evidence="5">Branched-chain amino acid ABC transporter substrate-binding protein</fullName>
    </submittedName>
</protein>
<organism evidence="5 6">
    <name type="scientific">Rhodoferax koreensis</name>
    <dbReference type="NCBI Taxonomy" id="1842727"/>
    <lineage>
        <taxon>Bacteria</taxon>
        <taxon>Pseudomonadati</taxon>
        <taxon>Pseudomonadota</taxon>
        <taxon>Betaproteobacteria</taxon>
        <taxon>Burkholderiales</taxon>
        <taxon>Comamonadaceae</taxon>
        <taxon>Rhodoferax</taxon>
    </lineage>
</organism>
<dbReference type="KEGG" id="rhy:RD110_23200"/>
<comment type="similarity">
    <text evidence="1">Belongs to the leucine-binding protein family.</text>
</comment>